<evidence type="ECO:0000256" key="4">
    <source>
        <dbReference type="SAM" id="MobiDB-lite"/>
    </source>
</evidence>
<protein>
    <submittedName>
        <fullName evidence="5">K14 protein, putative</fullName>
    </submittedName>
</protein>
<dbReference type="PANTHER" id="PTHR24198:SF165">
    <property type="entry name" value="ANKYRIN REPEAT-CONTAINING PROTEIN-RELATED"/>
    <property type="match status" value="1"/>
</dbReference>
<dbReference type="SMART" id="SM00248">
    <property type="entry name" value="ANK"/>
    <property type="match status" value="8"/>
</dbReference>
<dbReference type="VEuPathDB" id="TrichDB:TVAGG3_0560390"/>
<reference evidence="5" key="1">
    <citation type="submission" date="2006-10" db="EMBL/GenBank/DDBJ databases">
        <authorList>
            <person name="Amadeo P."/>
            <person name="Zhao Q."/>
            <person name="Wortman J."/>
            <person name="Fraser-Liggett C."/>
            <person name="Carlton J."/>
        </authorList>
    </citation>
    <scope>NUCLEOTIDE SEQUENCE</scope>
    <source>
        <strain evidence="5">G3</strain>
    </source>
</reference>
<dbReference type="STRING" id="5722.A2DKR9"/>
<dbReference type="InterPro" id="IPR002110">
    <property type="entry name" value="Ankyrin_rpt"/>
</dbReference>
<feature type="repeat" description="ANK" evidence="3">
    <location>
        <begin position="236"/>
        <end position="265"/>
    </location>
</feature>
<dbReference type="SUPFAM" id="SSF48403">
    <property type="entry name" value="Ankyrin repeat"/>
    <property type="match status" value="1"/>
</dbReference>
<proteinExistence type="predicted"/>
<evidence type="ECO:0000256" key="2">
    <source>
        <dbReference type="ARBA" id="ARBA00023043"/>
    </source>
</evidence>
<evidence type="ECO:0000256" key="3">
    <source>
        <dbReference type="PROSITE-ProRule" id="PRU00023"/>
    </source>
</evidence>
<dbReference type="KEGG" id="tva:5464571"/>
<dbReference type="Proteomes" id="UP000001542">
    <property type="component" value="Unassembled WGS sequence"/>
</dbReference>
<dbReference type="EMBL" id="DS113212">
    <property type="protein sequence ID" value="EAY19052.1"/>
    <property type="molecule type" value="Genomic_DNA"/>
</dbReference>
<accession>A2DKR9</accession>
<feature type="region of interest" description="Disordered" evidence="4">
    <location>
        <begin position="454"/>
        <end position="477"/>
    </location>
</feature>
<dbReference type="Gene3D" id="1.25.40.20">
    <property type="entry name" value="Ankyrin repeat-containing domain"/>
    <property type="match status" value="1"/>
</dbReference>
<keyword evidence="2 3" id="KW-0040">ANK repeat</keyword>
<reference evidence="5" key="2">
    <citation type="journal article" date="2007" name="Science">
        <title>Draft genome sequence of the sexually transmitted pathogen Trichomonas vaginalis.</title>
        <authorList>
            <person name="Carlton J.M."/>
            <person name="Hirt R.P."/>
            <person name="Silva J.C."/>
            <person name="Delcher A.L."/>
            <person name="Schatz M."/>
            <person name="Zhao Q."/>
            <person name="Wortman J.R."/>
            <person name="Bidwell S.L."/>
            <person name="Alsmark U.C.M."/>
            <person name="Besteiro S."/>
            <person name="Sicheritz-Ponten T."/>
            <person name="Noel C.J."/>
            <person name="Dacks J.B."/>
            <person name="Foster P.G."/>
            <person name="Simillion C."/>
            <person name="Van de Peer Y."/>
            <person name="Miranda-Saavedra D."/>
            <person name="Barton G.J."/>
            <person name="Westrop G.D."/>
            <person name="Mueller S."/>
            <person name="Dessi D."/>
            <person name="Fiori P.L."/>
            <person name="Ren Q."/>
            <person name="Paulsen I."/>
            <person name="Zhang H."/>
            <person name="Bastida-Corcuera F.D."/>
            <person name="Simoes-Barbosa A."/>
            <person name="Brown M.T."/>
            <person name="Hayes R.D."/>
            <person name="Mukherjee M."/>
            <person name="Okumura C.Y."/>
            <person name="Schneider R."/>
            <person name="Smith A.J."/>
            <person name="Vanacova S."/>
            <person name="Villalvazo M."/>
            <person name="Haas B.J."/>
            <person name="Pertea M."/>
            <person name="Feldblyum T.V."/>
            <person name="Utterback T.R."/>
            <person name="Shu C.L."/>
            <person name="Osoegawa K."/>
            <person name="de Jong P.J."/>
            <person name="Hrdy I."/>
            <person name="Horvathova L."/>
            <person name="Zubacova Z."/>
            <person name="Dolezal P."/>
            <person name="Malik S.B."/>
            <person name="Logsdon J.M. Jr."/>
            <person name="Henze K."/>
            <person name="Gupta A."/>
            <person name="Wang C.C."/>
            <person name="Dunne R.L."/>
            <person name="Upcroft J.A."/>
            <person name="Upcroft P."/>
            <person name="White O."/>
            <person name="Salzberg S.L."/>
            <person name="Tang P."/>
            <person name="Chiu C.-H."/>
            <person name="Lee Y.-S."/>
            <person name="Embley T.M."/>
            <person name="Coombs G.H."/>
            <person name="Mottram J.C."/>
            <person name="Tachezy J."/>
            <person name="Fraser-Liggett C.M."/>
            <person name="Johnson P.J."/>
        </authorList>
    </citation>
    <scope>NUCLEOTIDE SEQUENCE [LARGE SCALE GENOMIC DNA]</scope>
    <source>
        <strain evidence="5">G3</strain>
    </source>
</reference>
<feature type="repeat" description="ANK" evidence="3">
    <location>
        <begin position="105"/>
        <end position="137"/>
    </location>
</feature>
<keyword evidence="1" id="KW-0677">Repeat</keyword>
<dbReference type="RefSeq" id="XP_001580038.1">
    <property type="nucleotide sequence ID" value="XM_001579988.1"/>
</dbReference>
<feature type="compositionally biased region" description="Basic and acidic residues" evidence="4">
    <location>
        <begin position="454"/>
        <end position="467"/>
    </location>
</feature>
<dbReference type="PANTHER" id="PTHR24198">
    <property type="entry name" value="ANKYRIN REPEAT AND PROTEIN KINASE DOMAIN-CONTAINING PROTEIN"/>
    <property type="match status" value="1"/>
</dbReference>
<dbReference type="AlphaFoldDB" id="A2DKR9"/>
<feature type="region of interest" description="Disordered" evidence="4">
    <location>
        <begin position="776"/>
        <end position="801"/>
    </location>
</feature>
<dbReference type="Pfam" id="PF12796">
    <property type="entry name" value="Ank_2"/>
    <property type="match status" value="3"/>
</dbReference>
<name>A2DKR9_TRIV3</name>
<evidence type="ECO:0000313" key="5">
    <source>
        <dbReference type="EMBL" id="EAY19052.1"/>
    </source>
</evidence>
<dbReference type="InterPro" id="IPR036770">
    <property type="entry name" value="Ankyrin_rpt-contain_sf"/>
</dbReference>
<organism evidence="5 6">
    <name type="scientific">Trichomonas vaginalis (strain ATCC PRA-98 / G3)</name>
    <dbReference type="NCBI Taxonomy" id="412133"/>
    <lineage>
        <taxon>Eukaryota</taxon>
        <taxon>Metamonada</taxon>
        <taxon>Parabasalia</taxon>
        <taxon>Trichomonadida</taxon>
        <taxon>Trichomonadidae</taxon>
        <taxon>Trichomonas</taxon>
    </lineage>
</organism>
<dbReference type="PROSITE" id="PS50088">
    <property type="entry name" value="ANK_REPEAT"/>
    <property type="match status" value="4"/>
</dbReference>
<feature type="repeat" description="ANK" evidence="3">
    <location>
        <begin position="270"/>
        <end position="302"/>
    </location>
</feature>
<dbReference type="eggNOG" id="KOG4177">
    <property type="taxonomic scope" value="Eukaryota"/>
</dbReference>
<sequence length="860" mass="98175">MSLSEYKKQLKDCLFENDFKTLESLMCTQKSEEVKDLIDLFNTPSQFSLFTNNKYKELPTEGLSLVHIACYLDSVECLDSLKKIYKENLSNITTAKNTNKPGITGTYKPIHYAVLGGSVECVYYLLNEGIDLNEVIKDTRSPLYIAIVNNDLEMVETLIDNGAEIPPYQPQNIFDPIKTATLSGNFKLLEYLLNNYQQTEGILTSVVTLAVQLNLTTAIRGLIECGSFDPNYENPNVEGPLIAAIKNKNLEVIKILLEKGVDVNIPFGYERIHPIHCAVLFKDIEIIDYLLSHSADPNAADLYKNTPIFYALKLGIEQNKNNGKIDFPIIERIIEILINYGADINLGRESKQTPLQFALDSPELCQKDFINFLIQNKADPDAPYYVVDVNDPQKSGSKYSIKNSILYNMIQVPNEISNIFNPNKKEENENKLEKEKGNKFVKDFKDLFKNLKEKSEKQKQDKPEKKGILGSQSGGMPSKIMQLSSKFKEKPLQTNQSVQLKPLNIHTNNNNNGLIRQISTPPNIDALQGQQLLNKIQRQGTKIERLGSKSNPVQFINDQFGLQSNQPQQNGHYTLGQPLKAMQDKGINGSQLNPQNSLFLMNQQQRLHYMANPQNIQSYQNNNGLQMRQFNQGLQMSQPTQSLQTIQQQRLQPKQPTQGLQINQSPRGLQMIQQQRMQMGQLNQGLQMRQPTQNLQMSQPNQSLQIGQPNQGLQMSQPNQGLLQMIQQQRMQMGQPNQGLLQMIQQQRMQMGQPNQGLLQMIQQQRMQMSQPNQGLQVSQPTQNLQMSQPNQGLQVSQPTQSLQLNQIRDQILGQSQQHNQNIPQMFQQGFLQQRQQNQSQFEPQYKQQQVIYYQMMQQK</sequence>
<evidence type="ECO:0000256" key="1">
    <source>
        <dbReference type="ARBA" id="ARBA00022737"/>
    </source>
</evidence>
<gene>
    <name evidence="5" type="ORF">TVAG_247310</name>
</gene>
<dbReference type="VEuPathDB" id="TrichDB:TVAG_247310"/>
<dbReference type="InParanoid" id="A2DKR9"/>
<evidence type="ECO:0000313" key="6">
    <source>
        <dbReference type="Proteomes" id="UP000001542"/>
    </source>
</evidence>
<feature type="repeat" description="ANK" evidence="3">
    <location>
        <begin position="138"/>
        <end position="165"/>
    </location>
</feature>
<dbReference type="PROSITE" id="PS50297">
    <property type="entry name" value="ANK_REP_REGION"/>
    <property type="match status" value="4"/>
</dbReference>
<keyword evidence="6" id="KW-1185">Reference proteome</keyword>
<dbReference type="SMR" id="A2DKR9"/>